<keyword evidence="4" id="KW-1185">Reference proteome</keyword>
<comment type="caution">
    <text evidence="3">The sequence shown here is derived from an EMBL/GenBank/DDBJ whole genome shotgun (WGS) entry which is preliminary data.</text>
</comment>
<dbReference type="InterPro" id="IPR036188">
    <property type="entry name" value="FAD/NAD-bd_sf"/>
</dbReference>
<protein>
    <submittedName>
        <fullName evidence="3">FAD-binding oxidoreductase</fullName>
    </submittedName>
</protein>
<dbReference type="PANTHER" id="PTHR13847">
    <property type="entry name" value="SARCOSINE DEHYDROGENASE-RELATED"/>
    <property type="match status" value="1"/>
</dbReference>
<dbReference type="SUPFAM" id="SSF51905">
    <property type="entry name" value="FAD/NAD(P)-binding domain"/>
    <property type="match status" value="1"/>
</dbReference>
<organism evidence="3 4">
    <name type="scientific">Falsiroseomonas frigidaquae</name>
    <dbReference type="NCBI Taxonomy" id="487318"/>
    <lineage>
        <taxon>Bacteria</taxon>
        <taxon>Pseudomonadati</taxon>
        <taxon>Pseudomonadota</taxon>
        <taxon>Alphaproteobacteria</taxon>
        <taxon>Acetobacterales</taxon>
        <taxon>Roseomonadaceae</taxon>
        <taxon>Falsiroseomonas</taxon>
    </lineage>
</organism>
<proteinExistence type="predicted"/>
<accession>A0ABX1F615</accession>
<dbReference type="InterPro" id="IPR006076">
    <property type="entry name" value="FAD-dep_OxRdtase"/>
</dbReference>
<reference evidence="3 4" key="1">
    <citation type="submission" date="2020-03" db="EMBL/GenBank/DDBJ databases">
        <title>Roseomonas selenitidurans sp. nov. isolated from soil.</title>
        <authorList>
            <person name="Liu H."/>
        </authorList>
    </citation>
    <scope>NUCLEOTIDE SEQUENCE [LARGE SCALE GENOMIC DNA]</scope>
    <source>
        <strain evidence="3 4">JCM 15073</strain>
    </source>
</reference>
<dbReference type="Pfam" id="PF01266">
    <property type="entry name" value="DAO"/>
    <property type="match status" value="1"/>
</dbReference>
<evidence type="ECO:0000256" key="1">
    <source>
        <dbReference type="ARBA" id="ARBA00023002"/>
    </source>
</evidence>
<gene>
    <name evidence="3" type="ORF">HB662_23805</name>
</gene>
<dbReference type="Proteomes" id="UP000765160">
    <property type="component" value="Unassembled WGS sequence"/>
</dbReference>
<dbReference type="RefSeq" id="WP_168053562.1">
    <property type="nucleotide sequence ID" value="NZ_JAATJR010000007.1"/>
</dbReference>
<dbReference type="Gene3D" id="3.30.9.10">
    <property type="entry name" value="D-Amino Acid Oxidase, subunit A, domain 2"/>
    <property type="match status" value="1"/>
</dbReference>
<dbReference type="PANTHER" id="PTHR13847:SF281">
    <property type="entry name" value="FAD DEPENDENT OXIDOREDUCTASE DOMAIN-CONTAINING PROTEIN"/>
    <property type="match status" value="1"/>
</dbReference>
<name>A0ABX1F615_9PROT</name>
<evidence type="ECO:0000313" key="3">
    <source>
        <dbReference type="EMBL" id="NKE47822.1"/>
    </source>
</evidence>
<keyword evidence="1" id="KW-0560">Oxidoreductase</keyword>
<dbReference type="Gene3D" id="3.50.50.60">
    <property type="entry name" value="FAD/NAD(P)-binding domain"/>
    <property type="match status" value="1"/>
</dbReference>
<evidence type="ECO:0000313" key="4">
    <source>
        <dbReference type="Proteomes" id="UP000765160"/>
    </source>
</evidence>
<evidence type="ECO:0000259" key="2">
    <source>
        <dbReference type="Pfam" id="PF01266"/>
    </source>
</evidence>
<feature type="domain" description="FAD dependent oxidoreductase" evidence="2">
    <location>
        <begin position="37"/>
        <end position="391"/>
    </location>
</feature>
<dbReference type="EMBL" id="JAAVTX010000007">
    <property type="protein sequence ID" value="NKE47822.1"/>
    <property type="molecule type" value="Genomic_DNA"/>
</dbReference>
<sequence>MSDLHPIFAPGFKARPWWWEAAEPSARDNTLPDHTAVAIVGGGYAGLSAALTLRRLGHQVTVLDAERIGWGASSRNGGMVSGGLKVASTRLAQTYGADQAQRITEAAAASFPFIEETIAREGIDCDYVRCGRYMGAWSKGHYRAMEGRAEWIAQVTGLPTEMVPKSRQREFLGSDHYHGGMAAAATGSLHPGKYARGLAAAAEGAGARLVDGVRVSGVKQEGSGFRLATDKGELRADAVLVATNGYSKDPRGTALPWLARRLIPLNSYIIATEELPPETMDRLFPGRRMISDSKRVLNYFRPSPDGKRVLWGGRASFRAATAEQSAPTLHGYMTATFPELARTRITHAWTGYVAFTFDYLPHIGVQDGVHFAAGCQGSGVAMATWLGHNVALKLAGAANERFALDGLNFPTRPTYSGTPWFLPFVGGWYRLRDQIDRMAA</sequence>